<protein>
    <submittedName>
        <fullName evidence="1">Uncharacterized protein</fullName>
    </submittedName>
</protein>
<organism evidence="1">
    <name type="scientific">mine drainage metagenome</name>
    <dbReference type="NCBI Taxonomy" id="410659"/>
    <lineage>
        <taxon>unclassified sequences</taxon>
        <taxon>metagenomes</taxon>
        <taxon>ecological metagenomes</taxon>
    </lineage>
</organism>
<sequence>MRNKVDDIQPCYPLLVQVIHGMRIFFAKNCHQHIGPDHFFFTTAGGLHVHDGTLNHALKTQRWLGIDILHTRHLRRIVLDENRQGFAQIIKIGRTGTQHLGRAGVVQQGQHQMLNRDEFVTLLTCLNKRHMKTDFQFLGNHGVPLIALFQALTVIGIGVHRAAARIQFLKAQRIQKSIATDARPGVPHQAPG</sequence>
<accession>A0A1J5PSD3</accession>
<dbReference type="EMBL" id="MLJW01004098">
    <property type="protein sequence ID" value="OIQ70647.1"/>
    <property type="molecule type" value="Genomic_DNA"/>
</dbReference>
<proteinExistence type="predicted"/>
<gene>
    <name evidence="1" type="ORF">GALL_477370</name>
</gene>
<name>A0A1J5PSD3_9ZZZZ</name>
<dbReference type="AlphaFoldDB" id="A0A1J5PSD3"/>
<reference evidence="1" key="1">
    <citation type="submission" date="2016-10" db="EMBL/GenBank/DDBJ databases">
        <title>Sequence of Gallionella enrichment culture.</title>
        <authorList>
            <person name="Poehlein A."/>
            <person name="Muehling M."/>
            <person name="Daniel R."/>
        </authorList>
    </citation>
    <scope>NUCLEOTIDE SEQUENCE</scope>
</reference>
<comment type="caution">
    <text evidence="1">The sequence shown here is derived from an EMBL/GenBank/DDBJ whole genome shotgun (WGS) entry which is preliminary data.</text>
</comment>
<evidence type="ECO:0000313" key="1">
    <source>
        <dbReference type="EMBL" id="OIQ70647.1"/>
    </source>
</evidence>